<evidence type="ECO:0000313" key="3">
    <source>
        <dbReference type="Proteomes" id="UP000030680"/>
    </source>
</evidence>
<gene>
    <name evidence="2" type="ORF">Gasu_53980</name>
</gene>
<protein>
    <submittedName>
        <fullName evidence="2">Uncharacterized protein</fullName>
    </submittedName>
</protein>
<name>M2XUG3_GALSU</name>
<dbReference type="Gramene" id="EME27064">
    <property type="protein sequence ID" value="EME27064"/>
    <property type="gene ID" value="Gasu_53980"/>
</dbReference>
<dbReference type="Proteomes" id="UP000030680">
    <property type="component" value="Unassembled WGS sequence"/>
</dbReference>
<dbReference type="RefSeq" id="XP_005703584.1">
    <property type="nucleotide sequence ID" value="XM_005703527.1"/>
</dbReference>
<feature type="region of interest" description="Disordered" evidence="1">
    <location>
        <begin position="62"/>
        <end position="81"/>
    </location>
</feature>
<dbReference type="GeneID" id="17086000"/>
<evidence type="ECO:0000313" key="2">
    <source>
        <dbReference type="EMBL" id="EME27064.1"/>
    </source>
</evidence>
<dbReference type="AlphaFoldDB" id="M2XUG3"/>
<dbReference type="EMBL" id="KB454538">
    <property type="protein sequence ID" value="EME27064.1"/>
    <property type="molecule type" value="Genomic_DNA"/>
</dbReference>
<organism evidence="2 3">
    <name type="scientific">Galdieria sulphuraria</name>
    <name type="common">Red alga</name>
    <dbReference type="NCBI Taxonomy" id="130081"/>
    <lineage>
        <taxon>Eukaryota</taxon>
        <taxon>Rhodophyta</taxon>
        <taxon>Bangiophyceae</taxon>
        <taxon>Galdieriales</taxon>
        <taxon>Galdieriaceae</taxon>
        <taxon>Galdieria</taxon>
    </lineage>
</organism>
<keyword evidence="3" id="KW-1185">Reference proteome</keyword>
<reference evidence="3" key="1">
    <citation type="journal article" date="2013" name="Science">
        <title>Gene transfer from bacteria and archaea facilitated evolution of an extremophilic eukaryote.</title>
        <authorList>
            <person name="Schonknecht G."/>
            <person name="Chen W.H."/>
            <person name="Ternes C.M."/>
            <person name="Barbier G.G."/>
            <person name="Shrestha R.P."/>
            <person name="Stanke M."/>
            <person name="Brautigam A."/>
            <person name="Baker B.J."/>
            <person name="Banfield J.F."/>
            <person name="Garavito R.M."/>
            <person name="Carr K."/>
            <person name="Wilkerson C."/>
            <person name="Rensing S.A."/>
            <person name="Gagneul D."/>
            <person name="Dickenson N.E."/>
            <person name="Oesterhelt C."/>
            <person name="Lercher M.J."/>
            <person name="Weber A.P."/>
        </authorList>
    </citation>
    <scope>NUCLEOTIDE SEQUENCE [LARGE SCALE GENOMIC DNA]</scope>
    <source>
        <strain evidence="3">074W</strain>
    </source>
</reference>
<evidence type="ECO:0000256" key="1">
    <source>
        <dbReference type="SAM" id="MobiDB-lite"/>
    </source>
</evidence>
<accession>M2XUG3</accession>
<sequence length="81" mass="9390">MNNENFSELSLTKFLLFKRVRVGLSRYYNWNFFLNFGGTVELTVGKSVVTYCELRARIGRKDSLTGKNPTNEEKSSTKEEE</sequence>
<dbReference type="KEGG" id="gsl:Gasu_53980"/>
<proteinExistence type="predicted"/>